<dbReference type="AlphaFoldDB" id="A0A183JH42"/>
<name>A0A183JH42_9TREM</name>
<proteinExistence type="predicted"/>
<protein>
    <submittedName>
        <fullName evidence="1 3">Uncharacterized protein</fullName>
    </submittedName>
</protein>
<evidence type="ECO:0000313" key="1">
    <source>
        <dbReference type="EMBL" id="VDO71572.1"/>
    </source>
</evidence>
<evidence type="ECO:0000313" key="3">
    <source>
        <dbReference type="WBParaSite" id="SCUD_0000201501-mRNA-1"/>
    </source>
</evidence>
<evidence type="ECO:0000313" key="2">
    <source>
        <dbReference type="Proteomes" id="UP000279833"/>
    </source>
</evidence>
<gene>
    <name evidence="1" type="ORF">SCUD_LOCUS2017</name>
</gene>
<keyword evidence="2" id="KW-1185">Reference proteome</keyword>
<reference evidence="3" key="1">
    <citation type="submission" date="2016-06" db="UniProtKB">
        <authorList>
            <consortium name="WormBaseParasite"/>
        </authorList>
    </citation>
    <scope>IDENTIFICATION</scope>
</reference>
<dbReference type="EMBL" id="UZAK01001805">
    <property type="protein sequence ID" value="VDO71572.1"/>
    <property type="molecule type" value="Genomic_DNA"/>
</dbReference>
<sequence length="44" mass="5351">MFAICHKQKPRMMNLLLYSQSDLIFSVYAKRERIKCISFIKWLV</sequence>
<accession>A0A183JH42</accession>
<organism evidence="3">
    <name type="scientific">Schistosoma curassoni</name>
    <dbReference type="NCBI Taxonomy" id="6186"/>
    <lineage>
        <taxon>Eukaryota</taxon>
        <taxon>Metazoa</taxon>
        <taxon>Spiralia</taxon>
        <taxon>Lophotrochozoa</taxon>
        <taxon>Platyhelminthes</taxon>
        <taxon>Trematoda</taxon>
        <taxon>Digenea</taxon>
        <taxon>Strigeidida</taxon>
        <taxon>Schistosomatoidea</taxon>
        <taxon>Schistosomatidae</taxon>
        <taxon>Schistosoma</taxon>
    </lineage>
</organism>
<reference evidence="1 2" key="2">
    <citation type="submission" date="2018-11" db="EMBL/GenBank/DDBJ databases">
        <authorList>
            <consortium name="Pathogen Informatics"/>
        </authorList>
    </citation>
    <scope>NUCLEOTIDE SEQUENCE [LARGE SCALE GENOMIC DNA]</scope>
    <source>
        <strain evidence="1">Dakar</strain>
        <strain evidence="2">Dakar, Senegal</strain>
    </source>
</reference>
<dbReference type="WBParaSite" id="SCUD_0000201501-mRNA-1">
    <property type="protein sequence ID" value="SCUD_0000201501-mRNA-1"/>
    <property type="gene ID" value="SCUD_0000201501"/>
</dbReference>
<dbReference type="Proteomes" id="UP000279833">
    <property type="component" value="Unassembled WGS sequence"/>
</dbReference>